<evidence type="ECO:0000256" key="2">
    <source>
        <dbReference type="ARBA" id="ARBA00008639"/>
    </source>
</evidence>
<name>A0ABU9GLB2_9GAMM</name>
<proteinExistence type="inferred from homology"/>
<organism evidence="5 6">
    <name type="scientific">Psychromonas aquatilis</name>
    <dbReference type="NCBI Taxonomy" id="2005072"/>
    <lineage>
        <taxon>Bacteria</taxon>
        <taxon>Pseudomonadati</taxon>
        <taxon>Pseudomonadota</taxon>
        <taxon>Gammaproteobacteria</taxon>
        <taxon>Alteromonadales</taxon>
        <taxon>Psychromonadaceae</taxon>
        <taxon>Psychromonas</taxon>
    </lineage>
</organism>
<dbReference type="Gene3D" id="3.40.50.1100">
    <property type="match status" value="2"/>
</dbReference>
<dbReference type="PIRSF" id="PIRSF006278">
    <property type="entry name" value="ACCD_DCysDesulf"/>
    <property type="match status" value="1"/>
</dbReference>
<accession>A0ABU9GLB2</accession>
<dbReference type="RefSeq" id="WP_341596035.1">
    <property type="nucleotide sequence ID" value="NZ_JBAKAZ010000002.1"/>
</dbReference>
<dbReference type="InterPro" id="IPR027278">
    <property type="entry name" value="ACCD_DCysDesulf"/>
</dbReference>
<evidence type="ECO:0000256" key="1">
    <source>
        <dbReference type="ARBA" id="ARBA00001933"/>
    </source>
</evidence>
<keyword evidence="6" id="KW-1185">Reference proteome</keyword>
<dbReference type="Pfam" id="PF00291">
    <property type="entry name" value="PALP"/>
    <property type="match status" value="1"/>
</dbReference>
<comment type="caution">
    <text evidence="5">The sequence shown here is derived from an EMBL/GenBank/DDBJ whole genome shotgun (WGS) entry which is preliminary data.</text>
</comment>
<comment type="similarity">
    <text evidence="2">Belongs to the ACC deaminase/D-cysteine desulfhydrase family.</text>
</comment>
<feature type="domain" description="Tryptophan synthase beta chain-like PALP" evidence="4">
    <location>
        <begin position="20"/>
        <end position="298"/>
    </location>
</feature>
<evidence type="ECO:0000259" key="4">
    <source>
        <dbReference type="Pfam" id="PF00291"/>
    </source>
</evidence>
<reference evidence="5 6" key="1">
    <citation type="submission" date="2024-02" db="EMBL/GenBank/DDBJ databases">
        <title>Bacteria isolated from the canopy kelp, Nereocystis luetkeana.</title>
        <authorList>
            <person name="Pfister C.A."/>
            <person name="Younker I.T."/>
            <person name="Light S.H."/>
        </authorList>
    </citation>
    <scope>NUCLEOTIDE SEQUENCE [LARGE SCALE GENOMIC DNA]</scope>
    <source>
        <strain evidence="5 6">TI.1.05</strain>
    </source>
</reference>
<sequence>MKDLNKNLLKQLNPSPLQMITHPLLAKHKITLAVKRDDLLDPDISGNKWRKLKYNLLYAQKNNIHKLLSFGGAFSNHIHALAAASHRFNFDATGIIRGEAHYIKNPTLSKVQQWGMKLQFVDRKTYRLKEQTDYLQTLKVKFPNTYIIPEGGTNQLAIPGVEEVVEELITQSQPIDYLFTATGSAGTLAGLISGAIKYGAVMQIHGIAVLKNAHYLKQVVNDLVPQAETANWQLHETFHEGGYAKVSPELDRFCHQFSEQTNIPIEPIYTGKMFYAVWQLIQKGFFPAGSHIVLLHTGGLQGLAGLNERNEFIN</sequence>
<dbReference type="InterPro" id="IPR036052">
    <property type="entry name" value="TrpB-like_PALP_sf"/>
</dbReference>
<dbReference type="SUPFAM" id="SSF53686">
    <property type="entry name" value="Tryptophan synthase beta subunit-like PLP-dependent enzymes"/>
    <property type="match status" value="1"/>
</dbReference>
<comment type="cofactor">
    <cofactor evidence="1">
        <name>pyridoxal 5'-phosphate</name>
        <dbReference type="ChEBI" id="CHEBI:597326"/>
    </cofactor>
</comment>
<evidence type="ECO:0000256" key="3">
    <source>
        <dbReference type="ARBA" id="ARBA00022898"/>
    </source>
</evidence>
<dbReference type="EMBL" id="JBAKAZ010000002">
    <property type="protein sequence ID" value="MEL0628096.1"/>
    <property type="molecule type" value="Genomic_DNA"/>
</dbReference>
<dbReference type="InterPro" id="IPR001926">
    <property type="entry name" value="TrpB-like_PALP"/>
</dbReference>
<evidence type="ECO:0000313" key="5">
    <source>
        <dbReference type="EMBL" id="MEL0628096.1"/>
    </source>
</evidence>
<dbReference type="PANTHER" id="PTHR43780:SF2">
    <property type="entry name" value="1-AMINOCYCLOPROPANE-1-CARBOXYLATE DEAMINASE-RELATED"/>
    <property type="match status" value="1"/>
</dbReference>
<dbReference type="PANTHER" id="PTHR43780">
    <property type="entry name" value="1-AMINOCYCLOPROPANE-1-CARBOXYLATE DEAMINASE-RELATED"/>
    <property type="match status" value="1"/>
</dbReference>
<gene>
    <name evidence="5" type="ORF">V6256_00630</name>
</gene>
<dbReference type="Proteomes" id="UP001369082">
    <property type="component" value="Unassembled WGS sequence"/>
</dbReference>
<keyword evidence="3" id="KW-0663">Pyridoxal phosphate</keyword>
<protein>
    <submittedName>
        <fullName evidence="5">Pyridoxal-phosphate dependent enzyme</fullName>
    </submittedName>
</protein>
<evidence type="ECO:0000313" key="6">
    <source>
        <dbReference type="Proteomes" id="UP001369082"/>
    </source>
</evidence>